<dbReference type="InterPro" id="IPR019954">
    <property type="entry name" value="Ubiquitin_CS"/>
</dbReference>
<gene>
    <name evidence="3 5" type="ORF">BDZ99DRAFT_483111</name>
</gene>
<dbReference type="EMBL" id="MU003725">
    <property type="protein sequence ID" value="KAF2802084.1"/>
    <property type="molecule type" value="Genomic_DNA"/>
</dbReference>
<accession>A0A6A6Y252</accession>
<dbReference type="Pfam" id="PF00240">
    <property type="entry name" value="ubiquitin"/>
    <property type="match status" value="1"/>
</dbReference>
<dbReference type="InterPro" id="IPR000626">
    <property type="entry name" value="Ubiquitin-like_dom"/>
</dbReference>
<dbReference type="InterPro" id="IPR050158">
    <property type="entry name" value="Ubiquitin_ubiquitin-like"/>
</dbReference>
<name>A0A6A6Y252_9PEZI</name>
<feature type="domain" description="Ubiquitin-like" evidence="2">
    <location>
        <begin position="112"/>
        <end position="165"/>
    </location>
</feature>
<proteinExistence type="predicted"/>
<dbReference type="PRINTS" id="PR00348">
    <property type="entry name" value="UBIQUITIN"/>
</dbReference>
<organism evidence="3">
    <name type="scientific">Mytilinidion resinicola</name>
    <dbReference type="NCBI Taxonomy" id="574789"/>
    <lineage>
        <taxon>Eukaryota</taxon>
        <taxon>Fungi</taxon>
        <taxon>Dikarya</taxon>
        <taxon>Ascomycota</taxon>
        <taxon>Pezizomycotina</taxon>
        <taxon>Dothideomycetes</taxon>
        <taxon>Pleosporomycetidae</taxon>
        <taxon>Mytilinidiales</taxon>
        <taxon>Mytilinidiaceae</taxon>
        <taxon>Mytilinidion</taxon>
    </lineage>
</organism>
<reference evidence="5" key="3">
    <citation type="submission" date="2025-04" db="UniProtKB">
        <authorList>
            <consortium name="RefSeq"/>
        </authorList>
    </citation>
    <scope>IDENTIFICATION</scope>
    <source>
        <strain evidence="5">CBS 304.34</strain>
    </source>
</reference>
<evidence type="ECO:0000313" key="4">
    <source>
        <dbReference type="Proteomes" id="UP000504636"/>
    </source>
</evidence>
<dbReference type="RefSeq" id="XP_033569048.1">
    <property type="nucleotide sequence ID" value="XM_033722548.1"/>
</dbReference>
<dbReference type="PANTHER" id="PTHR10666">
    <property type="entry name" value="UBIQUITIN"/>
    <property type="match status" value="1"/>
</dbReference>
<keyword evidence="1" id="KW-0833">Ubl conjugation pathway</keyword>
<dbReference type="CDD" id="cd01806">
    <property type="entry name" value="Ubl_NEDD8"/>
    <property type="match status" value="1"/>
</dbReference>
<reference evidence="3 5" key="1">
    <citation type="journal article" date="2020" name="Stud. Mycol.">
        <title>101 Dothideomycetes genomes: a test case for predicting lifestyles and emergence of pathogens.</title>
        <authorList>
            <person name="Haridas S."/>
            <person name="Albert R."/>
            <person name="Binder M."/>
            <person name="Bloem J."/>
            <person name="Labutti K."/>
            <person name="Salamov A."/>
            <person name="Andreopoulos B."/>
            <person name="Baker S."/>
            <person name="Barry K."/>
            <person name="Bills G."/>
            <person name="Bluhm B."/>
            <person name="Cannon C."/>
            <person name="Castanera R."/>
            <person name="Culley D."/>
            <person name="Daum C."/>
            <person name="Ezra D."/>
            <person name="Gonzalez J."/>
            <person name="Henrissat B."/>
            <person name="Kuo A."/>
            <person name="Liang C."/>
            <person name="Lipzen A."/>
            <person name="Lutzoni F."/>
            <person name="Magnuson J."/>
            <person name="Mondo S."/>
            <person name="Nolan M."/>
            <person name="Ohm R."/>
            <person name="Pangilinan J."/>
            <person name="Park H.-J."/>
            <person name="Ramirez L."/>
            <person name="Alfaro M."/>
            <person name="Sun H."/>
            <person name="Tritt A."/>
            <person name="Yoshinaga Y."/>
            <person name="Zwiers L.-H."/>
            <person name="Turgeon B."/>
            <person name="Goodwin S."/>
            <person name="Spatafora J."/>
            <person name="Crous P."/>
            <person name="Grigoriev I."/>
        </authorList>
    </citation>
    <scope>NUCLEOTIDE SEQUENCE</scope>
    <source>
        <strain evidence="3 5">CBS 304.34</strain>
    </source>
</reference>
<dbReference type="InterPro" id="IPR029071">
    <property type="entry name" value="Ubiquitin-like_domsf"/>
</dbReference>
<reference evidence="5" key="2">
    <citation type="submission" date="2020-04" db="EMBL/GenBank/DDBJ databases">
        <authorList>
            <consortium name="NCBI Genome Project"/>
        </authorList>
    </citation>
    <scope>NUCLEOTIDE SEQUENCE</scope>
    <source>
        <strain evidence="5">CBS 304.34</strain>
    </source>
</reference>
<evidence type="ECO:0000313" key="3">
    <source>
        <dbReference type="EMBL" id="KAF2802084.1"/>
    </source>
</evidence>
<dbReference type="SUPFAM" id="SSF54236">
    <property type="entry name" value="Ubiquitin-like"/>
    <property type="match status" value="1"/>
</dbReference>
<sequence>MHEQSVKRLEDCLVSLPLQPPVTTSFRLAPPSRGISLQPEIDSSFHLTTNGCLALQTAVHPLASYSSNNINTPTTPTNASTPPQLQGLEPPALSTQHPLYLSLNHQQDANQVSRIKERVEEKEGIPPAQQRLIFGGKQMADDKTAAEYNLEGGATLHLVLALRGGY</sequence>
<dbReference type="InterPro" id="IPR038738">
    <property type="entry name" value="Nedd8-like"/>
</dbReference>
<evidence type="ECO:0000259" key="2">
    <source>
        <dbReference type="PROSITE" id="PS50053"/>
    </source>
</evidence>
<dbReference type="SMART" id="SM00213">
    <property type="entry name" value="UBQ"/>
    <property type="match status" value="1"/>
</dbReference>
<evidence type="ECO:0000256" key="1">
    <source>
        <dbReference type="ARBA" id="ARBA00022786"/>
    </source>
</evidence>
<dbReference type="PROSITE" id="PS00299">
    <property type="entry name" value="UBIQUITIN_1"/>
    <property type="match status" value="1"/>
</dbReference>
<dbReference type="AlphaFoldDB" id="A0A6A6Y252"/>
<dbReference type="GeneID" id="54463441"/>
<dbReference type="PROSITE" id="PS50053">
    <property type="entry name" value="UBIQUITIN_2"/>
    <property type="match status" value="1"/>
</dbReference>
<dbReference type="Gene3D" id="3.10.20.90">
    <property type="entry name" value="Phosphatidylinositol 3-kinase Catalytic Subunit, Chain A, domain 1"/>
    <property type="match status" value="1"/>
</dbReference>
<evidence type="ECO:0000313" key="5">
    <source>
        <dbReference type="RefSeq" id="XP_033569048.1"/>
    </source>
</evidence>
<dbReference type="Proteomes" id="UP000504636">
    <property type="component" value="Unplaced"/>
</dbReference>
<dbReference type="InterPro" id="IPR019956">
    <property type="entry name" value="Ubiquitin_dom"/>
</dbReference>
<protein>
    <submittedName>
        <fullName evidence="3 5">Ubiquitin-domain-containing protein</fullName>
    </submittedName>
</protein>
<dbReference type="OrthoDB" id="428577at2759"/>
<keyword evidence="4" id="KW-1185">Reference proteome</keyword>